<name>A0ABQ6GAS0_9BACL</name>
<keyword evidence="2" id="KW-1185">Reference proteome</keyword>
<reference evidence="1 2" key="1">
    <citation type="submission" date="2023-03" db="EMBL/GenBank/DDBJ databases">
        <title>Draft genome sequence of the bacteria which degrade cell wall of Tricholomamatutake.</title>
        <authorList>
            <person name="Konishi Y."/>
            <person name="Fukuta Y."/>
            <person name="Shirasaka N."/>
        </authorList>
    </citation>
    <scope>NUCLEOTIDE SEQUENCE [LARGE SCALE GENOMIC DNA]</scope>
    <source>
        <strain evidence="2">mu1</strain>
    </source>
</reference>
<comment type="caution">
    <text evidence="1">The sequence shown here is derived from an EMBL/GenBank/DDBJ whole genome shotgun (WGS) entry which is preliminary data.</text>
</comment>
<evidence type="ECO:0000313" key="1">
    <source>
        <dbReference type="EMBL" id="GLX68039.1"/>
    </source>
</evidence>
<protein>
    <submittedName>
        <fullName evidence="1">Uncharacterized protein</fullName>
    </submittedName>
</protein>
<proteinExistence type="predicted"/>
<organism evidence="1 2">
    <name type="scientific">Paenibacillus glycanilyticus</name>
    <dbReference type="NCBI Taxonomy" id="126569"/>
    <lineage>
        <taxon>Bacteria</taxon>
        <taxon>Bacillati</taxon>
        <taxon>Bacillota</taxon>
        <taxon>Bacilli</taxon>
        <taxon>Bacillales</taxon>
        <taxon>Paenibacillaceae</taxon>
        <taxon>Paenibacillus</taxon>
    </lineage>
</organism>
<dbReference type="Proteomes" id="UP001157114">
    <property type="component" value="Unassembled WGS sequence"/>
</dbReference>
<evidence type="ECO:0000313" key="2">
    <source>
        <dbReference type="Proteomes" id="UP001157114"/>
    </source>
</evidence>
<accession>A0ABQ6GAS0</accession>
<gene>
    <name evidence="1" type="ORF">MU1_23840</name>
</gene>
<dbReference type="EMBL" id="BSSQ01000010">
    <property type="protein sequence ID" value="GLX68039.1"/>
    <property type="molecule type" value="Genomic_DNA"/>
</dbReference>
<sequence>MPKVTRRTYTPEEFIKLLFYKKVCPQCNGQLIKKYHDIILEKDKFKIGGSTYHGADLYQRTYYFYCVGCNLDISILDLQQRPGWFFWYR</sequence>